<dbReference type="InterPro" id="IPR013573">
    <property type="entry name" value="Tscrpt_reg_YcdC_C"/>
</dbReference>
<comment type="caution">
    <text evidence="4">The sequence shown here is derived from an EMBL/GenBank/DDBJ whole genome shotgun (WGS) entry which is preliminary data.</text>
</comment>
<dbReference type="SUPFAM" id="SSF46689">
    <property type="entry name" value="Homeodomain-like"/>
    <property type="match status" value="1"/>
</dbReference>
<dbReference type="InterPro" id="IPR001647">
    <property type="entry name" value="HTH_TetR"/>
</dbReference>
<dbReference type="SUPFAM" id="SSF48498">
    <property type="entry name" value="Tetracyclin repressor-like, C-terminal domain"/>
    <property type="match status" value="1"/>
</dbReference>
<organism evidence="4 5">
    <name type="scientific">Mesorhizobium montanum</name>
    <dbReference type="NCBI Taxonomy" id="3072323"/>
    <lineage>
        <taxon>Bacteria</taxon>
        <taxon>Pseudomonadati</taxon>
        <taxon>Pseudomonadota</taxon>
        <taxon>Alphaproteobacteria</taxon>
        <taxon>Hyphomicrobiales</taxon>
        <taxon>Phyllobacteriaceae</taxon>
        <taxon>Mesorhizobium</taxon>
    </lineage>
</organism>
<dbReference type="Proteomes" id="UP001276840">
    <property type="component" value="Unassembled WGS sequence"/>
</dbReference>
<reference evidence="4 5" key="1">
    <citation type="submission" date="2023-08" db="EMBL/GenBank/DDBJ databases">
        <title>Implementing the SeqCode for naming new Mesorhizobium species isolated from Vachellia karroo root nodules.</title>
        <authorList>
            <person name="Van Lill M."/>
        </authorList>
    </citation>
    <scope>NUCLEOTIDE SEQUENCE [LARGE SCALE GENOMIC DNA]</scope>
    <source>
        <strain evidence="4 5">MSK 1335</strain>
    </source>
</reference>
<dbReference type="PANTHER" id="PTHR30055">
    <property type="entry name" value="HTH-TYPE TRANSCRIPTIONAL REGULATOR RUTR"/>
    <property type="match status" value="1"/>
</dbReference>
<keyword evidence="5" id="KW-1185">Reference proteome</keyword>
<feature type="domain" description="HTH tetR-type" evidence="3">
    <location>
        <begin position="75"/>
        <end position="135"/>
    </location>
</feature>
<evidence type="ECO:0000259" key="3">
    <source>
        <dbReference type="PROSITE" id="PS50977"/>
    </source>
</evidence>
<keyword evidence="1 2" id="KW-0238">DNA-binding</keyword>
<name>A0ABU4ZDU9_9HYPH</name>
<dbReference type="Pfam" id="PF00440">
    <property type="entry name" value="TetR_N"/>
    <property type="match status" value="1"/>
</dbReference>
<proteinExistence type="predicted"/>
<dbReference type="InterPro" id="IPR036271">
    <property type="entry name" value="Tet_transcr_reg_TetR-rel_C_sf"/>
</dbReference>
<dbReference type="Pfam" id="PF08362">
    <property type="entry name" value="TetR_C_3"/>
    <property type="match status" value="1"/>
</dbReference>
<dbReference type="EMBL" id="JAVIJF010000002">
    <property type="protein sequence ID" value="MDX8523460.1"/>
    <property type="molecule type" value="Genomic_DNA"/>
</dbReference>
<dbReference type="InterPro" id="IPR050109">
    <property type="entry name" value="HTH-type_TetR-like_transc_reg"/>
</dbReference>
<sequence length="272" mass="30802">MMESHKRSELIRRFSPGAAICGSHLHQRSCRLLSGLHPDRMVSFQTTQPDQAVNENLGEDMAEPTRPMRRQDIRRENEKAILLAAEKVFAEAGFGGATMQLIADLAGLPKANLHYYFATKEELYRSVVQNIFEIWLQAANCFDGAGGPIDGISAYIDAKMEISRRHPDGSKVWASEVMHGAPVLQDYMESTLREWTDGRVEIIRRWIEEGKMDPVDPRHLLYMLWATTQHYADFGHQIETLNGGKSLSDRQWREAKENIKRVILTGIGALPA</sequence>
<dbReference type="Gene3D" id="1.10.357.10">
    <property type="entry name" value="Tetracycline Repressor, domain 2"/>
    <property type="match status" value="1"/>
</dbReference>
<accession>A0ABU4ZDU9</accession>
<dbReference type="InterPro" id="IPR009057">
    <property type="entry name" value="Homeodomain-like_sf"/>
</dbReference>
<protein>
    <submittedName>
        <fullName evidence="4">TetR/AcrR family transcriptional regulator</fullName>
    </submittedName>
</protein>
<dbReference type="PANTHER" id="PTHR30055:SF196">
    <property type="entry name" value="HTH-TYPE TRANSCRIPTIONAL REGULATOR RUTR"/>
    <property type="match status" value="1"/>
</dbReference>
<gene>
    <name evidence="4" type="ORF">RFM68_02995</name>
</gene>
<feature type="DNA-binding region" description="H-T-H motif" evidence="2">
    <location>
        <begin position="98"/>
        <end position="117"/>
    </location>
</feature>
<evidence type="ECO:0000313" key="4">
    <source>
        <dbReference type="EMBL" id="MDX8523460.1"/>
    </source>
</evidence>
<dbReference type="PROSITE" id="PS50977">
    <property type="entry name" value="HTH_TETR_2"/>
    <property type="match status" value="1"/>
</dbReference>
<dbReference type="PRINTS" id="PR00455">
    <property type="entry name" value="HTHTETR"/>
</dbReference>
<dbReference type="Gene3D" id="1.10.10.60">
    <property type="entry name" value="Homeodomain-like"/>
    <property type="match status" value="1"/>
</dbReference>
<evidence type="ECO:0000313" key="5">
    <source>
        <dbReference type="Proteomes" id="UP001276840"/>
    </source>
</evidence>
<evidence type="ECO:0000256" key="2">
    <source>
        <dbReference type="PROSITE-ProRule" id="PRU00335"/>
    </source>
</evidence>
<evidence type="ECO:0000256" key="1">
    <source>
        <dbReference type="ARBA" id="ARBA00023125"/>
    </source>
</evidence>